<accession>A0A1G5CKA9</accession>
<evidence type="ECO:0000313" key="3">
    <source>
        <dbReference type="Proteomes" id="UP000183104"/>
    </source>
</evidence>
<gene>
    <name evidence="2" type="ORF">SAMN05661077_1094</name>
</gene>
<dbReference type="RefSeq" id="WP_176758730.1">
    <property type="nucleotide sequence ID" value="NZ_FMUN01000002.1"/>
</dbReference>
<proteinExistence type="predicted"/>
<sequence length="302" mass="33698">MAPNPPLRTPTVAQEPRSGPGRSLGGAALALAALLPSPGAAETVFLPAGHLFEPLLADPKRPRFHVSVVDADLRDARTTVAAVAYGDEYGLIKWTNRSPWEGWQLGLSGAVFAQFDLGSPSMDLVNADYTIGLPLAHRTGPHSLRLRVYHQSSHLGDEFLLRNNTERIDLHYEALEGLYARDLGPFRVYGGGEWLFRREPEGLERGLAHLGMDFRFARFPLLPPERGAAYWVGGLDAKGFEHNDWEPGWSAVFGVEFRPTLPRRNVDKRLSLLLTWHEGPSPYGQFYSQEVRYWGLSLEFDL</sequence>
<dbReference type="AlphaFoldDB" id="A0A1G5CKA9"/>
<feature type="region of interest" description="Disordered" evidence="1">
    <location>
        <begin position="1"/>
        <end position="21"/>
    </location>
</feature>
<reference evidence="3" key="1">
    <citation type="submission" date="2016-10" db="EMBL/GenBank/DDBJ databases">
        <authorList>
            <person name="Varghese N."/>
        </authorList>
    </citation>
    <scope>NUCLEOTIDE SEQUENCE [LARGE SCALE GENOMIC DNA]</scope>
    <source>
        <strain evidence="3">HL 19</strain>
    </source>
</reference>
<dbReference type="Pfam" id="PF06727">
    <property type="entry name" value="DUF1207"/>
    <property type="match status" value="1"/>
</dbReference>
<keyword evidence="3" id="KW-1185">Reference proteome</keyword>
<dbReference type="EMBL" id="FMUN01000002">
    <property type="protein sequence ID" value="SCY02873.1"/>
    <property type="molecule type" value="Genomic_DNA"/>
</dbReference>
<protein>
    <recommendedName>
        <fullName evidence="4">DUF1207 domain-containing protein</fullName>
    </recommendedName>
</protein>
<evidence type="ECO:0000256" key="1">
    <source>
        <dbReference type="SAM" id="MobiDB-lite"/>
    </source>
</evidence>
<dbReference type="Proteomes" id="UP000183104">
    <property type="component" value="Unassembled WGS sequence"/>
</dbReference>
<evidence type="ECO:0008006" key="4">
    <source>
        <dbReference type="Google" id="ProtNLM"/>
    </source>
</evidence>
<dbReference type="InterPro" id="IPR009599">
    <property type="entry name" value="DUF1207"/>
</dbReference>
<evidence type="ECO:0000313" key="2">
    <source>
        <dbReference type="EMBL" id="SCY02873.1"/>
    </source>
</evidence>
<name>A0A1G5CKA9_9GAMM</name>
<organism evidence="2 3">
    <name type="scientific">Thiohalorhabdus denitrificans</name>
    <dbReference type="NCBI Taxonomy" id="381306"/>
    <lineage>
        <taxon>Bacteria</taxon>
        <taxon>Pseudomonadati</taxon>
        <taxon>Pseudomonadota</taxon>
        <taxon>Gammaproteobacteria</taxon>
        <taxon>Thiohalorhabdales</taxon>
        <taxon>Thiohalorhabdaceae</taxon>
        <taxon>Thiohalorhabdus</taxon>
    </lineage>
</organism>